<dbReference type="STRING" id="1318466.BN85400890"/>
<dbReference type="KEGG" id="apal:BN85400890"/>
<dbReference type="AlphaFoldDB" id="U4KQW7"/>
<dbReference type="HOGENOM" id="CLU_1145276_0_0_14"/>
<feature type="transmembrane region" description="Helical" evidence="1">
    <location>
        <begin position="68"/>
        <end position="86"/>
    </location>
</feature>
<feature type="transmembrane region" description="Helical" evidence="1">
    <location>
        <begin position="208"/>
        <end position="228"/>
    </location>
</feature>
<dbReference type="RefSeq" id="WP_026654145.1">
    <property type="nucleotide sequence ID" value="NC_022538.1"/>
</dbReference>
<organism evidence="2 3">
    <name type="scientific">Alteracholeplasma palmae (strain ATCC 49389 / J233)</name>
    <name type="common">Acholeplasma palmae</name>
    <dbReference type="NCBI Taxonomy" id="1318466"/>
    <lineage>
        <taxon>Bacteria</taxon>
        <taxon>Bacillati</taxon>
        <taxon>Mycoplasmatota</taxon>
        <taxon>Mollicutes</taxon>
        <taxon>Acholeplasmatales</taxon>
        <taxon>Acholeplasmataceae</taxon>
        <taxon>Acholeplasma</taxon>
    </lineage>
</organism>
<accession>U4KQW7</accession>
<keyword evidence="3" id="KW-1185">Reference proteome</keyword>
<name>U4KQW7_ALTPJ</name>
<evidence type="ECO:0000256" key="1">
    <source>
        <dbReference type="SAM" id="Phobius"/>
    </source>
</evidence>
<reference evidence="2 3" key="1">
    <citation type="journal article" date="2013" name="J. Mol. Microbiol. Biotechnol.">
        <title>Analysis of the Complete Genomes of Acholeplasma brassicae , A. palmae and A. laidlawii and Their Comparison to the Obligate Parasites from ' Candidatus Phytoplasma'.</title>
        <authorList>
            <person name="Kube M."/>
            <person name="Siewert C."/>
            <person name="Migdoll A.M."/>
            <person name="Duduk B."/>
            <person name="Holz S."/>
            <person name="Rabus R."/>
            <person name="Seemuller E."/>
            <person name="Mitrovic J."/>
            <person name="Muller I."/>
            <person name="Buttner C."/>
            <person name="Reinhardt R."/>
        </authorList>
    </citation>
    <scope>NUCLEOTIDE SEQUENCE [LARGE SCALE GENOMIC DNA]</scope>
    <source>
        <strain evidence="2 3">J233</strain>
    </source>
</reference>
<keyword evidence="1" id="KW-1133">Transmembrane helix</keyword>
<keyword evidence="1" id="KW-0472">Membrane</keyword>
<protein>
    <submittedName>
        <fullName evidence="2">Uncharacterized protein</fullName>
    </submittedName>
</protein>
<feature type="transmembrane region" description="Helical" evidence="1">
    <location>
        <begin position="92"/>
        <end position="111"/>
    </location>
</feature>
<feature type="transmembrane region" description="Helical" evidence="1">
    <location>
        <begin position="149"/>
        <end position="168"/>
    </location>
</feature>
<gene>
    <name evidence="2" type="ORF">BN85400890</name>
</gene>
<proteinExistence type="predicted"/>
<dbReference type="EMBL" id="FO681347">
    <property type="protein sequence ID" value="CCV63666.1"/>
    <property type="molecule type" value="Genomic_DNA"/>
</dbReference>
<feature type="transmembrane region" description="Helical" evidence="1">
    <location>
        <begin position="37"/>
        <end position="56"/>
    </location>
</feature>
<keyword evidence="1" id="KW-0812">Transmembrane</keyword>
<feature type="transmembrane region" description="Helical" evidence="1">
    <location>
        <begin position="7"/>
        <end position="25"/>
    </location>
</feature>
<evidence type="ECO:0000313" key="3">
    <source>
        <dbReference type="Proteomes" id="UP000032740"/>
    </source>
</evidence>
<evidence type="ECO:0000313" key="2">
    <source>
        <dbReference type="EMBL" id="CCV63666.1"/>
    </source>
</evidence>
<sequence length="242" mass="28253">MKIRKNLLIVTYLTYFLLGFVTTMITSNKYNNLVDNIWLKSIQVTICLMFALTLLVSEGIAMHRIKSIRTMLHILLIFTISINLIFKINWIVISVIQMCLMLLLFFSLIYTKYEDKEDELKRIITNTYIMSNVMLIVITIFSIIKTETIYISLIILVIYIISIKIIELKFFGNKLTILELLFYFLIVLIPVMGWISSSYIMGSQNIEYSFFALPLIASVTLLCFGVAINKKMYHLMIQKNEF</sequence>
<feature type="transmembrane region" description="Helical" evidence="1">
    <location>
        <begin position="123"/>
        <end position="143"/>
    </location>
</feature>
<feature type="transmembrane region" description="Helical" evidence="1">
    <location>
        <begin position="180"/>
        <end position="202"/>
    </location>
</feature>
<dbReference type="Proteomes" id="UP000032740">
    <property type="component" value="Chromosome"/>
</dbReference>